<organism evidence="1 2">
    <name type="scientific">Meloidogyne enterolobii</name>
    <name type="common">Root-knot nematode worm</name>
    <name type="synonym">Meloidogyne mayaguensis</name>
    <dbReference type="NCBI Taxonomy" id="390850"/>
    <lineage>
        <taxon>Eukaryota</taxon>
        <taxon>Metazoa</taxon>
        <taxon>Ecdysozoa</taxon>
        <taxon>Nematoda</taxon>
        <taxon>Chromadorea</taxon>
        <taxon>Rhabditida</taxon>
        <taxon>Tylenchina</taxon>
        <taxon>Tylenchomorpha</taxon>
        <taxon>Tylenchoidea</taxon>
        <taxon>Meloidogynidae</taxon>
        <taxon>Meloidogyninae</taxon>
        <taxon>Meloidogyne</taxon>
    </lineage>
</organism>
<dbReference type="EMBL" id="CAJEWN010000083">
    <property type="protein sequence ID" value="CAD2161157.1"/>
    <property type="molecule type" value="Genomic_DNA"/>
</dbReference>
<accession>A0A6V7UM72</accession>
<proteinExistence type="predicted"/>
<protein>
    <submittedName>
        <fullName evidence="1">Uncharacterized protein</fullName>
    </submittedName>
</protein>
<dbReference type="AlphaFoldDB" id="A0A6V7UM72"/>
<evidence type="ECO:0000313" key="1">
    <source>
        <dbReference type="EMBL" id="CAD2161157.1"/>
    </source>
</evidence>
<dbReference type="Proteomes" id="UP000580250">
    <property type="component" value="Unassembled WGS sequence"/>
</dbReference>
<name>A0A6V7UM72_MELEN</name>
<evidence type="ECO:0000313" key="2">
    <source>
        <dbReference type="Proteomes" id="UP000580250"/>
    </source>
</evidence>
<sequence>MKGSFWVILETEFLLRSKYIPNTMNILYTADSLGFSMEQILSRLRREKEY</sequence>
<gene>
    <name evidence="1" type="ORF">MENT_LOCUS14668</name>
</gene>
<comment type="caution">
    <text evidence="1">The sequence shown here is derived from an EMBL/GenBank/DDBJ whole genome shotgun (WGS) entry which is preliminary data.</text>
</comment>
<reference evidence="1 2" key="1">
    <citation type="submission" date="2020-08" db="EMBL/GenBank/DDBJ databases">
        <authorList>
            <person name="Koutsovoulos G."/>
            <person name="Danchin GJ E."/>
        </authorList>
    </citation>
    <scope>NUCLEOTIDE SEQUENCE [LARGE SCALE GENOMIC DNA]</scope>
</reference>